<dbReference type="STRING" id="1076935.U4LPN6"/>
<evidence type="ECO:0000256" key="1">
    <source>
        <dbReference type="SAM" id="MobiDB-lite"/>
    </source>
</evidence>
<feature type="compositionally biased region" description="Basic and acidic residues" evidence="1">
    <location>
        <begin position="201"/>
        <end position="212"/>
    </location>
</feature>
<feature type="compositionally biased region" description="Acidic residues" evidence="1">
    <location>
        <begin position="326"/>
        <end position="383"/>
    </location>
</feature>
<feature type="compositionally biased region" description="Acidic residues" evidence="1">
    <location>
        <begin position="393"/>
        <end position="413"/>
    </location>
</feature>
<keyword evidence="3" id="KW-1185">Reference proteome</keyword>
<protein>
    <submittedName>
        <fullName evidence="2">Uncharacterized protein</fullName>
    </submittedName>
</protein>
<name>U4LPN6_PYROM</name>
<feature type="compositionally biased region" description="Polar residues" evidence="1">
    <location>
        <begin position="191"/>
        <end position="200"/>
    </location>
</feature>
<sequence>MSSEQNNYFFSPHFSFMRNWFSSSSNISNLPPSCDEELVDDADEPPDSHYFPVPEASEFAKQPLLLSHNPLPKESLLTRALLTSPSLHPVRDVQYDRGMSHMSIWSSTSASTASTADLISDGSPSRANTPSPTMPPMFLNHIASILSTTKPCHNPIEVMEPKEDVIEGLGRKRCISFACGGVAPPSRRGSTDSIQTTHTTATRDEAAERPEIPAKKPSALTFVCAQKEESERPRSASIRFSPPASRTIDFAHHSPRTNISIAPAVVNKPTFETTPATPAVEFRERQLYDTESAADSWYNQPIDKSRLLRVDDVLRKEKDIRKLSEEALDEDGDNLDDEDEEDQDNEDGEDEDEDYDEDEEDGDDEDEEGEDEDEEDLEVDDASDYGYGSGNESDNDYLSDADSSDSDDDDEDASSISALHPPLLPPLSIPRP</sequence>
<dbReference type="eggNOG" id="ENOG502S544">
    <property type="taxonomic scope" value="Eukaryota"/>
</dbReference>
<feature type="region of interest" description="Disordered" evidence="1">
    <location>
        <begin position="324"/>
        <end position="432"/>
    </location>
</feature>
<feature type="compositionally biased region" description="Pro residues" evidence="1">
    <location>
        <begin position="422"/>
        <end position="432"/>
    </location>
</feature>
<accession>U4LPN6</accession>
<proteinExistence type="predicted"/>
<dbReference type="OrthoDB" id="2011769at2759"/>
<evidence type="ECO:0000313" key="2">
    <source>
        <dbReference type="EMBL" id="CCX33905.1"/>
    </source>
</evidence>
<feature type="non-terminal residue" evidence="2">
    <location>
        <position position="432"/>
    </location>
</feature>
<organism evidence="2 3">
    <name type="scientific">Pyronema omphalodes (strain CBS 100304)</name>
    <name type="common">Pyronema confluens</name>
    <dbReference type="NCBI Taxonomy" id="1076935"/>
    <lineage>
        <taxon>Eukaryota</taxon>
        <taxon>Fungi</taxon>
        <taxon>Dikarya</taxon>
        <taxon>Ascomycota</taxon>
        <taxon>Pezizomycotina</taxon>
        <taxon>Pezizomycetes</taxon>
        <taxon>Pezizales</taxon>
        <taxon>Pyronemataceae</taxon>
        <taxon>Pyronema</taxon>
    </lineage>
</organism>
<gene>
    <name evidence="2" type="ORF">PCON_02147</name>
</gene>
<evidence type="ECO:0000313" key="3">
    <source>
        <dbReference type="Proteomes" id="UP000018144"/>
    </source>
</evidence>
<dbReference type="AlphaFoldDB" id="U4LPN6"/>
<dbReference type="EMBL" id="HF936249">
    <property type="protein sequence ID" value="CCX33905.1"/>
    <property type="molecule type" value="Genomic_DNA"/>
</dbReference>
<feature type="region of interest" description="Disordered" evidence="1">
    <location>
        <begin position="185"/>
        <end position="212"/>
    </location>
</feature>
<dbReference type="Proteomes" id="UP000018144">
    <property type="component" value="Unassembled WGS sequence"/>
</dbReference>
<reference evidence="2 3" key="1">
    <citation type="journal article" date="2013" name="PLoS Genet.">
        <title>The genome and development-dependent transcriptomes of Pyronema confluens: a window into fungal evolution.</title>
        <authorList>
            <person name="Traeger S."/>
            <person name="Altegoer F."/>
            <person name="Freitag M."/>
            <person name="Gabaldon T."/>
            <person name="Kempken F."/>
            <person name="Kumar A."/>
            <person name="Marcet-Houben M."/>
            <person name="Poggeler S."/>
            <person name="Stajich J.E."/>
            <person name="Nowrousian M."/>
        </authorList>
    </citation>
    <scope>NUCLEOTIDE SEQUENCE [LARGE SCALE GENOMIC DNA]</scope>
    <source>
        <strain evidence="3">CBS 100304</strain>
        <tissue evidence="2">Vegetative mycelium</tissue>
    </source>
</reference>
<dbReference type="OMA" id="PRHIENC"/>